<name>A0A0D6MGF8_9PROT</name>
<feature type="transmembrane region" description="Helical" evidence="1">
    <location>
        <begin position="234"/>
        <end position="254"/>
    </location>
</feature>
<dbReference type="AlphaFoldDB" id="A0A0D6MGF8"/>
<organism evidence="2 3">
    <name type="scientific">Tanticharoenia sakaeratensis NBRC 103193</name>
    <dbReference type="NCBI Taxonomy" id="1231623"/>
    <lineage>
        <taxon>Bacteria</taxon>
        <taxon>Pseudomonadati</taxon>
        <taxon>Pseudomonadota</taxon>
        <taxon>Alphaproteobacteria</taxon>
        <taxon>Acetobacterales</taxon>
        <taxon>Acetobacteraceae</taxon>
        <taxon>Tanticharoenia</taxon>
    </lineage>
</organism>
<gene>
    <name evidence="2" type="ORF">Tasa_002_004</name>
</gene>
<evidence type="ECO:0008006" key="4">
    <source>
        <dbReference type="Google" id="ProtNLM"/>
    </source>
</evidence>
<protein>
    <recommendedName>
        <fullName evidence="4">Glycosyltransferase RgtA/B/C/D-like domain-containing protein</fullName>
    </recommendedName>
</protein>
<feature type="transmembrane region" description="Helical" evidence="1">
    <location>
        <begin position="322"/>
        <end position="342"/>
    </location>
</feature>
<keyword evidence="3" id="KW-1185">Reference proteome</keyword>
<dbReference type="Proteomes" id="UP000032679">
    <property type="component" value="Unassembled WGS sequence"/>
</dbReference>
<comment type="caution">
    <text evidence="2">The sequence shown here is derived from an EMBL/GenBank/DDBJ whole genome shotgun (WGS) entry which is preliminary data.</text>
</comment>
<reference evidence="2 3" key="1">
    <citation type="submission" date="2012-10" db="EMBL/GenBank/DDBJ databases">
        <title>Genome sequencing of Tanticharoenia sakaeratensis NBRC 103193.</title>
        <authorList>
            <person name="Azuma Y."/>
            <person name="Hadano H."/>
            <person name="Hirakawa H."/>
            <person name="Matsushita K."/>
        </authorList>
    </citation>
    <scope>NUCLEOTIDE SEQUENCE [LARGE SCALE GENOMIC DNA]</scope>
    <source>
        <strain evidence="2 3">NBRC 103193</strain>
    </source>
</reference>
<evidence type="ECO:0000313" key="2">
    <source>
        <dbReference type="EMBL" id="GAN52724.1"/>
    </source>
</evidence>
<proteinExistence type="predicted"/>
<keyword evidence="1" id="KW-0472">Membrane</keyword>
<sequence>MTTISSRFSARLTETIETTLVGLVLFYAALKFHHVHVGAGFPPHATPGAGIFGWTDQQRYLRAALAWAHGDLRLSEHWYLPGYVLLAAPFIYVTPSDPFLIPDLVSLLLTGWFTARLAVRLFPDLPYASLLGALAFTVTSVRSSDALLSWVEPWTSTPLAPLLLALMLATLRLGDRVTPGRAALCGALWGLVVMVRPTEALTAGLPAVLVCAAITLSAPVSVSARARVATAGIGAALAVLAIVVVIHLAIFGFAPSEYMRQSFGTGFEWRALGIKWVVLVLGTDTFHSAAGTGLAWRFWWILPGFAGILASLLATRAALRHLLVGGAVMLHWAMYLCYRDLHVEGVWRYHNYHYFKWTFPILGLYAVALVWMACRRHTDRHAFGAMAVVALSACWHLEVSTLPLAEQTAHVIAPHRIDVLSGLRHPDRALLIATDAPPAASDDFMPIFMGPHHLEQGGRVWAYNGDFKAWPVPGGMAIASLRPLPRGTAHLTLAPEAAIAPDRCLVLVRMRVVFGPQAREQPLSSLCHATP</sequence>
<keyword evidence="1" id="KW-1133">Transmembrane helix</keyword>
<dbReference type="RefSeq" id="WP_148505770.1">
    <property type="nucleotide sequence ID" value="NZ_BALE01000002.1"/>
</dbReference>
<feature type="transmembrane region" description="Helical" evidence="1">
    <location>
        <begin position="203"/>
        <end position="222"/>
    </location>
</feature>
<accession>A0A0D6MGF8</accession>
<feature type="transmembrane region" description="Helical" evidence="1">
    <location>
        <begin position="298"/>
        <end position="315"/>
    </location>
</feature>
<evidence type="ECO:0000256" key="1">
    <source>
        <dbReference type="SAM" id="Phobius"/>
    </source>
</evidence>
<evidence type="ECO:0000313" key="3">
    <source>
        <dbReference type="Proteomes" id="UP000032679"/>
    </source>
</evidence>
<dbReference type="OrthoDB" id="8448482at2"/>
<feature type="transmembrane region" description="Helical" evidence="1">
    <location>
        <begin position="354"/>
        <end position="374"/>
    </location>
</feature>
<dbReference type="EMBL" id="BALE01000002">
    <property type="protein sequence ID" value="GAN52724.1"/>
    <property type="molecule type" value="Genomic_DNA"/>
</dbReference>
<keyword evidence="1" id="KW-0812">Transmembrane</keyword>